<feature type="transmembrane region" description="Helical" evidence="9">
    <location>
        <begin position="285"/>
        <end position="306"/>
    </location>
</feature>
<keyword evidence="3 9" id="KW-0812">Transmembrane</keyword>
<comment type="caution">
    <text evidence="9">Lacks conserved residue(s) required for the propagation of feature annotation.</text>
</comment>
<reference evidence="11" key="1">
    <citation type="submission" date="2025-08" db="UniProtKB">
        <authorList>
            <consortium name="RefSeq"/>
        </authorList>
    </citation>
    <scope>IDENTIFICATION</scope>
    <source>
        <tissue evidence="11">Whole body</tissue>
    </source>
</reference>
<dbReference type="Proteomes" id="UP000504618">
    <property type="component" value="Unplaced"/>
</dbReference>
<dbReference type="GO" id="GO:0005549">
    <property type="term" value="F:odorant binding"/>
    <property type="evidence" value="ECO:0007669"/>
    <property type="project" value="InterPro"/>
</dbReference>
<dbReference type="Pfam" id="PF02949">
    <property type="entry name" value="7tm_6"/>
    <property type="match status" value="1"/>
</dbReference>
<evidence type="ECO:0000256" key="1">
    <source>
        <dbReference type="ARBA" id="ARBA00004141"/>
    </source>
</evidence>
<keyword evidence="4 9" id="KW-0552">Olfaction</keyword>
<organism evidence="10 11">
    <name type="scientific">Temnothorax curvispinosus</name>
    <dbReference type="NCBI Taxonomy" id="300111"/>
    <lineage>
        <taxon>Eukaryota</taxon>
        <taxon>Metazoa</taxon>
        <taxon>Ecdysozoa</taxon>
        <taxon>Arthropoda</taxon>
        <taxon>Hexapoda</taxon>
        <taxon>Insecta</taxon>
        <taxon>Pterygota</taxon>
        <taxon>Neoptera</taxon>
        <taxon>Endopterygota</taxon>
        <taxon>Hymenoptera</taxon>
        <taxon>Apocrita</taxon>
        <taxon>Aculeata</taxon>
        <taxon>Formicoidea</taxon>
        <taxon>Formicidae</taxon>
        <taxon>Myrmicinae</taxon>
        <taxon>Temnothorax</taxon>
    </lineage>
</organism>
<keyword evidence="5 9" id="KW-1133">Transmembrane helix</keyword>
<evidence type="ECO:0000256" key="3">
    <source>
        <dbReference type="ARBA" id="ARBA00022692"/>
    </source>
</evidence>
<evidence type="ECO:0000256" key="9">
    <source>
        <dbReference type="RuleBase" id="RU351113"/>
    </source>
</evidence>
<feature type="transmembrane region" description="Helical" evidence="9">
    <location>
        <begin position="12"/>
        <end position="43"/>
    </location>
</feature>
<keyword evidence="10" id="KW-1185">Reference proteome</keyword>
<accession>A0A6J1QAH2</accession>
<evidence type="ECO:0000256" key="5">
    <source>
        <dbReference type="ARBA" id="ARBA00022989"/>
    </source>
</evidence>
<dbReference type="RefSeq" id="XP_024879254.1">
    <property type="nucleotide sequence ID" value="XM_025023486.1"/>
</dbReference>
<name>A0A6J1QAH2_9HYME</name>
<keyword evidence="2 9" id="KW-0716">Sensory transduction</keyword>
<dbReference type="GO" id="GO:0004984">
    <property type="term" value="F:olfactory receptor activity"/>
    <property type="evidence" value="ECO:0007669"/>
    <property type="project" value="InterPro"/>
</dbReference>
<keyword evidence="8 9" id="KW-0807">Transducer</keyword>
<dbReference type="InterPro" id="IPR004117">
    <property type="entry name" value="7tm6_olfct_rcpt"/>
</dbReference>
<dbReference type="OrthoDB" id="6617147at2759"/>
<dbReference type="PANTHER" id="PTHR21137">
    <property type="entry name" value="ODORANT RECEPTOR"/>
    <property type="match status" value="1"/>
</dbReference>
<sequence length="410" mass="46584">MSTSTVSPLLKIGLGLIGMWPGASHATLCWLFYMTTLVAMQYFQYSYVYAHLDFSNLTELMDGLGLTLDYTLTILKLLSLWFNRRIFADILVGMDDDWKDCGTDLRECVMMDKANLAHRCSNAMISVNALATFLYFIDSYVRGSMLSKDGQLREFPIQIQFPFEVHETPFYQLVGLGLFFHVLETATVIAMLNALILTLVLHVSGQIDIVCLELREISPISKSSSVFAKTLVVRHQKIISLSKNIESFFSFVALLQFVWNTFVICALGFMVVISLGTNMTSKSAMLIQFIIPYLAVTIEAFVFCFAGEYLSTKSRAIGDAAYEAVWYDLSISECRILLFVILRSQKRLTITAGKIIDLTLEGFTTYFFLRDILLDHESFSFIYFGFIRDVLKHEFIYAGHTYIVKSSRVK</sequence>
<feature type="transmembrane region" description="Helical" evidence="9">
    <location>
        <begin position="248"/>
        <end position="273"/>
    </location>
</feature>
<evidence type="ECO:0000256" key="7">
    <source>
        <dbReference type="ARBA" id="ARBA00023170"/>
    </source>
</evidence>
<feature type="transmembrane region" description="Helical" evidence="9">
    <location>
        <begin position="63"/>
        <end position="82"/>
    </location>
</feature>
<gene>
    <name evidence="11" type="primary">LOC112459412</name>
</gene>
<feature type="transmembrane region" description="Helical" evidence="9">
    <location>
        <begin position="120"/>
        <end position="137"/>
    </location>
</feature>
<keyword evidence="7 9" id="KW-0675">Receptor</keyword>
<comment type="subcellular location">
    <subcellularLocation>
        <location evidence="9">Cell membrane</location>
        <topology evidence="9">Multi-pass membrane protein</topology>
    </subcellularLocation>
    <subcellularLocation>
        <location evidence="1">Membrane</location>
        <topology evidence="1">Multi-pass membrane protein</topology>
    </subcellularLocation>
</comment>
<dbReference type="PANTHER" id="PTHR21137:SF42">
    <property type="entry name" value="ODORANT RECEPTOR 83A"/>
    <property type="match status" value="1"/>
</dbReference>
<feature type="transmembrane region" description="Helical" evidence="9">
    <location>
        <begin position="178"/>
        <end position="201"/>
    </location>
</feature>
<dbReference type="AlphaFoldDB" id="A0A6J1QAH2"/>
<dbReference type="GO" id="GO:0007165">
    <property type="term" value="P:signal transduction"/>
    <property type="evidence" value="ECO:0007669"/>
    <property type="project" value="UniProtKB-KW"/>
</dbReference>
<evidence type="ECO:0000313" key="10">
    <source>
        <dbReference type="Proteomes" id="UP000504618"/>
    </source>
</evidence>
<evidence type="ECO:0000313" key="11">
    <source>
        <dbReference type="RefSeq" id="XP_024879254.1"/>
    </source>
</evidence>
<evidence type="ECO:0000256" key="6">
    <source>
        <dbReference type="ARBA" id="ARBA00023136"/>
    </source>
</evidence>
<protein>
    <recommendedName>
        <fullName evidence="9">Odorant receptor</fullName>
    </recommendedName>
</protein>
<dbReference type="GeneID" id="112459412"/>
<proteinExistence type="inferred from homology"/>
<keyword evidence="6 9" id="KW-0472">Membrane</keyword>
<evidence type="ECO:0000256" key="4">
    <source>
        <dbReference type="ARBA" id="ARBA00022725"/>
    </source>
</evidence>
<evidence type="ECO:0000256" key="2">
    <source>
        <dbReference type="ARBA" id="ARBA00022606"/>
    </source>
</evidence>
<dbReference type="GO" id="GO:0005886">
    <property type="term" value="C:plasma membrane"/>
    <property type="evidence" value="ECO:0007669"/>
    <property type="project" value="UniProtKB-SubCell"/>
</dbReference>
<evidence type="ECO:0000256" key="8">
    <source>
        <dbReference type="ARBA" id="ARBA00023224"/>
    </source>
</evidence>
<comment type="similarity">
    <text evidence="9">Belongs to the insect chemoreceptor superfamily. Heteromeric odorant receptor channel (TC 1.A.69) family.</text>
</comment>